<reference evidence="1" key="1">
    <citation type="submission" date="2021-02" db="EMBL/GenBank/DDBJ databases">
        <authorList>
            <person name="Nowell W R."/>
        </authorList>
    </citation>
    <scope>NUCLEOTIDE SEQUENCE</scope>
</reference>
<protein>
    <submittedName>
        <fullName evidence="1">Uncharacterized protein</fullName>
    </submittedName>
</protein>
<comment type="caution">
    <text evidence="1">The sequence shown here is derived from an EMBL/GenBank/DDBJ whole genome shotgun (WGS) entry which is preliminary data.</text>
</comment>
<dbReference type="Proteomes" id="UP000681720">
    <property type="component" value="Unassembled WGS sequence"/>
</dbReference>
<name>A0A8S3BHT3_9BILA</name>
<feature type="non-terminal residue" evidence="1">
    <location>
        <position position="1"/>
    </location>
</feature>
<dbReference type="Proteomes" id="UP000681967">
    <property type="component" value="Unassembled WGS sequence"/>
</dbReference>
<proteinExistence type="predicted"/>
<gene>
    <name evidence="1" type="ORF">BYL167_LOCUS47285</name>
    <name evidence="2" type="ORF">GIL414_LOCUS55760</name>
</gene>
<evidence type="ECO:0000313" key="2">
    <source>
        <dbReference type="EMBL" id="CAF4976598.1"/>
    </source>
</evidence>
<organism evidence="1 3">
    <name type="scientific">Rotaria magnacalcarata</name>
    <dbReference type="NCBI Taxonomy" id="392030"/>
    <lineage>
        <taxon>Eukaryota</taxon>
        <taxon>Metazoa</taxon>
        <taxon>Spiralia</taxon>
        <taxon>Gnathifera</taxon>
        <taxon>Rotifera</taxon>
        <taxon>Eurotatoria</taxon>
        <taxon>Bdelloidea</taxon>
        <taxon>Philodinida</taxon>
        <taxon>Philodinidae</taxon>
        <taxon>Rotaria</taxon>
    </lineage>
</organism>
<evidence type="ECO:0000313" key="3">
    <source>
        <dbReference type="Proteomes" id="UP000681967"/>
    </source>
</evidence>
<sequence>GICDLPFDLLTTADYNQKENLTNGTRFALGQLYIQKSETNSVIR</sequence>
<dbReference type="EMBL" id="CAJOBH010135684">
    <property type="protein sequence ID" value="CAF4780447.1"/>
    <property type="molecule type" value="Genomic_DNA"/>
</dbReference>
<evidence type="ECO:0000313" key="1">
    <source>
        <dbReference type="EMBL" id="CAF4780447.1"/>
    </source>
</evidence>
<dbReference type="EMBL" id="CAJOBJ010198640">
    <property type="protein sequence ID" value="CAF4976598.1"/>
    <property type="molecule type" value="Genomic_DNA"/>
</dbReference>
<dbReference type="AlphaFoldDB" id="A0A8S3BHT3"/>
<accession>A0A8S3BHT3</accession>